<feature type="region of interest" description="Disordered" evidence="1">
    <location>
        <begin position="289"/>
        <end position="310"/>
    </location>
</feature>
<organism evidence="2">
    <name type="scientific">Culex pipiens</name>
    <name type="common">House mosquito</name>
    <dbReference type="NCBI Taxonomy" id="7175"/>
    <lineage>
        <taxon>Eukaryota</taxon>
        <taxon>Metazoa</taxon>
        <taxon>Ecdysozoa</taxon>
        <taxon>Arthropoda</taxon>
        <taxon>Hexapoda</taxon>
        <taxon>Insecta</taxon>
        <taxon>Pterygota</taxon>
        <taxon>Neoptera</taxon>
        <taxon>Endopterygota</taxon>
        <taxon>Diptera</taxon>
        <taxon>Nematocera</taxon>
        <taxon>Culicoidea</taxon>
        <taxon>Culicidae</taxon>
        <taxon>Culicinae</taxon>
        <taxon>Culicini</taxon>
        <taxon>Culex</taxon>
        <taxon>Culex</taxon>
    </lineage>
</organism>
<dbReference type="SUPFAM" id="SSF48371">
    <property type="entry name" value="ARM repeat"/>
    <property type="match status" value="1"/>
</dbReference>
<reference evidence="2" key="1">
    <citation type="submission" date="2021-05" db="EMBL/GenBank/DDBJ databases">
        <authorList>
            <person name="Alioto T."/>
            <person name="Alioto T."/>
            <person name="Gomez Garrido J."/>
        </authorList>
    </citation>
    <scope>NUCLEOTIDE SEQUENCE</scope>
</reference>
<dbReference type="EMBL" id="HBUE01277858">
    <property type="protein sequence ID" value="CAG6567281.1"/>
    <property type="molecule type" value="Transcribed_RNA"/>
</dbReference>
<dbReference type="EMBL" id="HBUE01172406">
    <property type="protein sequence ID" value="CAG6515784.1"/>
    <property type="molecule type" value="Transcribed_RNA"/>
</dbReference>
<feature type="compositionally biased region" description="Gly residues" evidence="1">
    <location>
        <begin position="256"/>
        <end position="270"/>
    </location>
</feature>
<dbReference type="EMBL" id="HBUE01277861">
    <property type="protein sequence ID" value="CAG6567284.1"/>
    <property type="molecule type" value="Transcribed_RNA"/>
</dbReference>
<feature type="compositionally biased region" description="Low complexity" evidence="1">
    <location>
        <begin position="245"/>
        <end position="255"/>
    </location>
</feature>
<sequence length="489" mass="53999">MEACMRDIPECDWLQTWTSLAKSFAFCYNPALQPRALIVFGCISKSITDQDVKQLLRILVKALESFNDIILLEALVMCLTRLQPLLRPESPIHKALFWIAISVLQLDESTLYAAGLALLEQNLHTLNSQQLFDKQNIADVMMATREPLEWHFKQLDHAVGLSFKSNFHFALVGHLLKGFRHPTPTTVSRTSRILTMLLGIIAKPQRRDKFEVTPESVAYLTALVCLSEEVRSRCHVKHTLPRVDVAGGDPSAAGAATGGTQPGSAGGNGGNVRRQKSWDMLDQSAIQYARQSHKVQQHQERGSRSSVSNESNVLLDPEVLPDSSTQALVLTVLATLVKYTTDETETRVLYQYLAEGSVVFPKVFPVIHSLLDQKVNNVLSVSNDQIVLASVQSIIQNMLASEDASQQPLHFLQSCGFGGLWRFAGPFTKYNMMVESSELFVNCLEAMVETCLPVEETAPMPPSPRPYNLSSSLSSLTLGSPTDKGSSSN</sequence>
<feature type="region of interest" description="Disordered" evidence="1">
    <location>
        <begin position="245"/>
        <end position="274"/>
    </location>
</feature>
<dbReference type="InterPro" id="IPR016024">
    <property type="entry name" value="ARM-type_fold"/>
</dbReference>
<proteinExistence type="predicted"/>
<dbReference type="EMBL" id="HBUE01172403">
    <property type="protein sequence ID" value="CAG6515781.1"/>
    <property type="molecule type" value="Transcribed_RNA"/>
</dbReference>
<protein>
    <submittedName>
        <fullName evidence="2">Neurofibromin</fullName>
    </submittedName>
</protein>
<name>A0A8D8J5W9_CULPI</name>
<evidence type="ECO:0000256" key="1">
    <source>
        <dbReference type="SAM" id="MobiDB-lite"/>
    </source>
</evidence>
<dbReference type="AlphaFoldDB" id="A0A8D8J5W9"/>
<feature type="region of interest" description="Disordered" evidence="1">
    <location>
        <begin position="457"/>
        <end position="489"/>
    </location>
</feature>
<accession>A0A8D8J5W9</accession>
<evidence type="ECO:0000313" key="2">
    <source>
        <dbReference type="EMBL" id="CAG6567284.1"/>
    </source>
</evidence>
<feature type="compositionally biased region" description="Low complexity" evidence="1">
    <location>
        <begin position="466"/>
        <end position="481"/>
    </location>
</feature>